<dbReference type="Pfam" id="PF12796">
    <property type="entry name" value="Ank_2"/>
    <property type="match status" value="1"/>
</dbReference>
<evidence type="ECO:0000256" key="1">
    <source>
        <dbReference type="PROSITE-ProRule" id="PRU00023"/>
    </source>
</evidence>
<keyword evidence="4" id="KW-1185">Reference proteome</keyword>
<reference evidence="3 4" key="2">
    <citation type="submission" date="2019-01" db="EMBL/GenBank/DDBJ databases">
        <title>The decoding of complex shrimp genome reveals the adaptation for benthos swimmer, frequently molting mechanism and breeding impact on genome.</title>
        <authorList>
            <person name="Sun Y."/>
            <person name="Gao Y."/>
            <person name="Yu Y."/>
        </authorList>
    </citation>
    <scope>NUCLEOTIDE SEQUENCE [LARGE SCALE GENOMIC DNA]</scope>
    <source>
        <tissue evidence="3">Muscle</tissue>
    </source>
</reference>
<keyword evidence="1" id="KW-0040">ANK repeat</keyword>
<dbReference type="Gene3D" id="1.25.40.20">
    <property type="entry name" value="Ankyrin repeat-containing domain"/>
    <property type="match status" value="1"/>
</dbReference>
<dbReference type="EMBL" id="QCYY01002296">
    <property type="protein sequence ID" value="ROT71449.1"/>
    <property type="molecule type" value="Genomic_DNA"/>
</dbReference>
<comment type="caution">
    <text evidence="3">The sequence shown here is derived from an EMBL/GenBank/DDBJ whole genome shotgun (WGS) entry which is preliminary data.</text>
</comment>
<dbReference type="PROSITE" id="PS50088">
    <property type="entry name" value="ANK_REPEAT"/>
    <property type="match status" value="1"/>
</dbReference>
<gene>
    <name evidence="3" type="ORF">C7M84_010225</name>
</gene>
<evidence type="ECO:0000256" key="2">
    <source>
        <dbReference type="SAM" id="MobiDB-lite"/>
    </source>
</evidence>
<dbReference type="OrthoDB" id="496981at2759"/>
<dbReference type="InterPro" id="IPR036770">
    <property type="entry name" value="Ankyrin_rpt-contain_sf"/>
</dbReference>
<dbReference type="AlphaFoldDB" id="A0A3R7NZX0"/>
<feature type="compositionally biased region" description="Polar residues" evidence="2">
    <location>
        <begin position="111"/>
        <end position="130"/>
    </location>
</feature>
<dbReference type="InterPro" id="IPR002110">
    <property type="entry name" value="Ankyrin_rpt"/>
</dbReference>
<reference evidence="3 4" key="1">
    <citation type="submission" date="2018-04" db="EMBL/GenBank/DDBJ databases">
        <authorList>
            <person name="Zhang X."/>
            <person name="Yuan J."/>
            <person name="Li F."/>
            <person name="Xiang J."/>
        </authorList>
    </citation>
    <scope>NUCLEOTIDE SEQUENCE [LARGE SCALE GENOMIC DNA]</scope>
    <source>
        <tissue evidence="3">Muscle</tissue>
    </source>
</reference>
<feature type="repeat" description="ANK" evidence="1">
    <location>
        <begin position="40"/>
        <end position="72"/>
    </location>
</feature>
<dbReference type="SUPFAM" id="SSF48403">
    <property type="entry name" value="Ankyrin repeat"/>
    <property type="match status" value="1"/>
</dbReference>
<dbReference type="Proteomes" id="UP000283509">
    <property type="component" value="Unassembled WGS sequence"/>
</dbReference>
<feature type="compositionally biased region" description="Low complexity" evidence="2">
    <location>
        <begin position="138"/>
        <end position="151"/>
    </location>
</feature>
<dbReference type="SMART" id="SM00248">
    <property type="entry name" value="ANK"/>
    <property type="match status" value="2"/>
</dbReference>
<protein>
    <submittedName>
        <fullName evidence="3">Ankyrin repeat domain-containing protein 40</fullName>
    </submittedName>
</protein>
<evidence type="ECO:0000313" key="4">
    <source>
        <dbReference type="Proteomes" id="UP000283509"/>
    </source>
</evidence>
<organism evidence="3 4">
    <name type="scientific">Penaeus vannamei</name>
    <name type="common">Whiteleg shrimp</name>
    <name type="synonym">Litopenaeus vannamei</name>
    <dbReference type="NCBI Taxonomy" id="6689"/>
    <lineage>
        <taxon>Eukaryota</taxon>
        <taxon>Metazoa</taxon>
        <taxon>Ecdysozoa</taxon>
        <taxon>Arthropoda</taxon>
        <taxon>Crustacea</taxon>
        <taxon>Multicrustacea</taxon>
        <taxon>Malacostraca</taxon>
        <taxon>Eumalacostraca</taxon>
        <taxon>Eucarida</taxon>
        <taxon>Decapoda</taxon>
        <taxon>Dendrobranchiata</taxon>
        <taxon>Penaeoidea</taxon>
        <taxon>Penaeidae</taxon>
        <taxon>Penaeus</taxon>
    </lineage>
</organism>
<dbReference type="PROSITE" id="PS50297">
    <property type="entry name" value="ANK_REP_REGION"/>
    <property type="match status" value="1"/>
</dbReference>
<feature type="region of interest" description="Disordered" evidence="2">
    <location>
        <begin position="98"/>
        <end position="165"/>
    </location>
</feature>
<dbReference type="STRING" id="6689.A0A3R7NZX0"/>
<dbReference type="InterPro" id="IPR039195">
    <property type="entry name" value="ANKRD40"/>
</dbReference>
<dbReference type="PANTHER" id="PTHR24192">
    <property type="entry name" value="ANKYRIN REPEAT DOMAIN 40"/>
    <property type="match status" value="1"/>
</dbReference>
<proteinExistence type="predicted"/>
<sequence>MDTQKQNEEKLREACCYGDNEAVIALVTRGANINSRHEINGWTGLHWAAKRGNLETVRWLLANGADPKLTNNQSQTPAQLATNPHILQLLAPSSESLPITPSYMAHPPPINQTSHSTNSPPSKPLTNGITEVNGYPGTGSLPSNNNPSTSSCVPRPGMSPSPALELTQNKPKELVLKVRVANTDDPDFIEIDFPITHMNFSHLLTVCCKELAVNPQMVERIRKLPNTRLRNDKDVKRLENFTELELVIKGQSRPAITRSDSHSTSKNSYQSISSFKNQTILY</sequence>
<accession>A0A3R7NZX0</accession>
<dbReference type="PANTHER" id="PTHR24192:SF3">
    <property type="entry name" value="ANKYRIN REPEAT DOMAIN 40"/>
    <property type="match status" value="1"/>
</dbReference>
<name>A0A3R7NZX0_PENVA</name>
<evidence type="ECO:0000313" key="3">
    <source>
        <dbReference type="EMBL" id="ROT71449.1"/>
    </source>
</evidence>